<feature type="region of interest" description="Disordered" evidence="2">
    <location>
        <begin position="24"/>
        <end position="138"/>
    </location>
</feature>
<keyword evidence="1" id="KW-0175">Coiled coil</keyword>
<evidence type="ECO:0000256" key="1">
    <source>
        <dbReference type="SAM" id="Coils"/>
    </source>
</evidence>
<protein>
    <submittedName>
        <fullName evidence="5">PH domain-containing protein</fullName>
    </submittedName>
</protein>
<dbReference type="PANTHER" id="PTHR33689:SF1">
    <property type="entry name" value="FAS-BINDING FACTOR 1"/>
    <property type="match status" value="1"/>
</dbReference>
<reference evidence="5" key="1">
    <citation type="submission" date="2017-02" db="UniProtKB">
        <authorList>
            <consortium name="WormBaseParasite"/>
        </authorList>
    </citation>
    <scope>IDENTIFICATION</scope>
</reference>
<dbReference type="InterPro" id="IPR049390">
    <property type="entry name" value="FBF1_C"/>
</dbReference>
<name>A0A0N5AFR3_9BILA</name>
<evidence type="ECO:0000313" key="4">
    <source>
        <dbReference type="Proteomes" id="UP000046393"/>
    </source>
</evidence>
<feature type="compositionally biased region" description="Polar residues" evidence="2">
    <location>
        <begin position="116"/>
        <end position="129"/>
    </location>
</feature>
<evidence type="ECO:0000259" key="3">
    <source>
        <dbReference type="Pfam" id="PF21007"/>
    </source>
</evidence>
<accession>A0A0N5AFR3</accession>
<dbReference type="Proteomes" id="UP000046393">
    <property type="component" value="Unplaced"/>
</dbReference>
<evidence type="ECO:0000256" key="2">
    <source>
        <dbReference type="SAM" id="MobiDB-lite"/>
    </source>
</evidence>
<sequence>MATNDSDDVADLLEDIDDLDEQLFNRSKKRKDKPELSFQDSKKNEKSGNFLNNIFSEPKISKKPFADIGSTDTTSRFKQTASKIEVPSQQLNNVETASQPQSNFLSFLPSDDSRKAQTASEAKNISNPQHYDRTQRLEKEVDRLNREIDEIKKLKKRDEEELIQEWKEKLAKQKNEYEEMLEEASLNYKKKVELLRSEYSKNLSDLKDTFEEQMHAIQSVQQQSKKSDDVLKKVAELTDHIDAISTKMSTESDRSVVEHKAALVEREKFLQYKEERLAKKEQQVLDDRKLVDELNLKLRTLYDDKETQLLKDKWIVKEERNKLASEKVAFKEDQRQILEALEKEKAYLDESKRKFLAEQQDLLIRVINEKSLLEEEKMAFLAERNSDITRIKDEAQRLDSKIIEVENAERLMSEAKQMYELKYHMPFWNEVVTDFDDVKPVVEVVADPYVSSTKPVTRSDNAKALLQLNAEQTSVGKEAQTLGNGQDVETV</sequence>
<dbReference type="WBParaSite" id="SMUV_0000312801-mRNA-1">
    <property type="protein sequence ID" value="SMUV_0000312801-mRNA-1"/>
    <property type="gene ID" value="SMUV_0000312801"/>
</dbReference>
<feature type="compositionally biased region" description="Basic and acidic residues" evidence="2">
    <location>
        <begin position="32"/>
        <end position="46"/>
    </location>
</feature>
<dbReference type="PANTHER" id="PTHR33689">
    <property type="entry name" value="FAS-BINDING FACTOR 1"/>
    <property type="match status" value="1"/>
</dbReference>
<dbReference type="GO" id="GO:0097539">
    <property type="term" value="C:ciliary transition fiber"/>
    <property type="evidence" value="ECO:0007669"/>
    <property type="project" value="InterPro"/>
</dbReference>
<evidence type="ECO:0000313" key="5">
    <source>
        <dbReference type="WBParaSite" id="SMUV_0000312801-mRNA-1"/>
    </source>
</evidence>
<feature type="compositionally biased region" description="Polar residues" evidence="2">
    <location>
        <begin position="70"/>
        <end position="105"/>
    </location>
</feature>
<dbReference type="GO" id="GO:0036064">
    <property type="term" value="C:ciliary basal body"/>
    <property type="evidence" value="ECO:0007669"/>
    <property type="project" value="TreeGrafter"/>
</dbReference>
<proteinExistence type="predicted"/>
<dbReference type="AlphaFoldDB" id="A0A0N5AFR3"/>
<feature type="coiled-coil region" evidence="1">
    <location>
        <begin position="331"/>
        <end position="418"/>
    </location>
</feature>
<dbReference type="GO" id="GO:0005814">
    <property type="term" value="C:centriole"/>
    <property type="evidence" value="ECO:0007669"/>
    <property type="project" value="TreeGrafter"/>
</dbReference>
<keyword evidence="4" id="KW-1185">Reference proteome</keyword>
<dbReference type="InterPro" id="IPR033561">
    <property type="entry name" value="FBF1"/>
</dbReference>
<feature type="domain" description="Fas-binding factor 1 C-terminal" evidence="3">
    <location>
        <begin position="132"/>
        <end position="418"/>
    </location>
</feature>
<dbReference type="GO" id="GO:0060271">
    <property type="term" value="P:cilium assembly"/>
    <property type="evidence" value="ECO:0007669"/>
    <property type="project" value="InterPro"/>
</dbReference>
<dbReference type="Pfam" id="PF21007">
    <property type="entry name" value="FBF1"/>
    <property type="match status" value="1"/>
</dbReference>
<dbReference type="STRING" id="451379.A0A0N5AFR3"/>
<dbReference type="GO" id="GO:0090162">
    <property type="term" value="P:establishment of epithelial cell polarity"/>
    <property type="evidence" value="ECO:0007669"/>
    <property type="project" value="InterPro"/>
</dbReference>
<organism evidence="4 5">
    <name type="scientific">Syphacia muris</name>
    <dbReference type="NCBI Taxonomy" id="451379"/>
    <lineage>
        <taxon>Eukaryota</taxon>
        <taxon>Metazoa</taxon>
        <taxon>Ecdysozoa</taxon>
        <taxon>Nematoda</taxon>
        <taxon>Chromadorea</taxon>
        <taxon>Rhabditida</taxon>
        <taxon>Spirurina</taxon>
        <taxon>Oxyuridomorpha</taxon>
        <taxon>Oxyuroidea</taxon>
        <taxon>Oxyuridae</taxon>
        <taxon>Syphacia</taxon>
    </lineage>
</organism>